<dbReference type="OrthoDB" id="2544694at2759"/>
<protein>
    <submittedName>
        <fullName evidence="1">Uncharacterized protein</fullName>
    </submittedName>
</protein>
<gene>
    <name evidence="1" type="ORF">CMQ_153</name>
</gene>
<proteinExistence type="predicted"/>
<name>F0XRI5_GROCL</name>
<dbReference type="Gene3D" id="2.40.160.20">
    <property type="match status" value="1"/>
</dbReference>
<dbReference type="eggNOG" id="ENOG502S915">
    <property type="taxonomic scope" value="Eukaryota"/>
</dbReference>
<dbReference type="HOGENOM" id="CLU_096872_1_0_1"/>
<dbReference type="Proteomes" id="UP000007796">
    <property type="component" value="Unassembled WGS sequence"/>
</dbReference>
<reference evidence="1 2" key="1">
    <citation type="journal article" date="2011" name="Proc. Natl. Acad. Sci. U.S.A.">
        <title>Genome and transcriptome analyses of the mountain pine beetle-fungal symbiont Grosmannia clavigera, a lodgepole pine pathogen.</title>
        <authorList>
            <person name="DiGuistini S."/>
            <person name="Wang Y."/>
            <person name="Liao N.Y."/>
            <person name="Taylor G."/>
            <person name="Tanguay P."/>
            <person name="Feau N."/>
            <person name="Henrissat B."/>
            <person name="Chan S.K."/>
            <person name="Hesse-Orce U."/>
            <person name="Alamouti S.M."/>
            <person name="Tsui C.K.M."/>
            <person name="Docking R.T."/>
            <person name="Levasseur A."/>
            <person name="Haridas S."/>
            <person name="Robertson G."/>
            <person name="Birol I."/>
            <person name="Holt R.A."/>
            <person name="Marra M.A."/>
            <person name="Hamelin R.C."/>
            <person name="Hirst M."/>
            <person name="Jones S.J.M."/>
            <person name="Bohlmann J."/>
            <person name="Breuil C."/>
        </authorList>
    </citation>
    <scope>NUCLEOTIDE SEQUENCE [LARGE SCALE GENOMIC DNA]</scope>
    <source>
        <strain evidence="2">kw1407 / UAMH 11150</strain>
    </source>
</reference>
<evidence type="ECO:0000313" key="1">
    <source>
        <dbReference type="EMBL" id="EFW99835.1"/>
    </source>
</evidence>
<sequence>MSFPKTIPAFTVKIPITAPSAIGTAKSGSLNQVAFLVDHPGGGITTEPGYPIQLDAKWVHGSDFIRADPDGKHLRLSVNSVLQQRDDPSAMLSFSYTGIIQLGGAADKVLSGAADAKTTDFGEVFSHHTFETGHPSLRALESKVFVGAGHFVLEAGQPPVVEYKISEVTL</sequence>
<accession>F0XRI5</accession>
<dbReference type="EMBL" id="GL629807">
    <property type="protein sequence ID" value="EFW99835.1"/>
    <property type="molecule type" value="Genomic_DNA"/>
</dbReference>
<evidence type="ECO:0000313" key="2">
    <source>
        <dbReference type="Proteomes" id="UP000007796"/>
    </source>
</evidence>
<dbReference type="AlphaFoldDB" id="F0XRI5"/>
<organism evidence="2">
    <name type="scientific">Grosmannia clavigera (strain kw1407 / UAMH 11150)</name>
    <name type="common">Blue stain fungus</name>
    <name type="synonym">Graphiocladiella clavigera</name>
    <dbReference type="NCBI Taxonomy" id="655863"/>
    <lineage>
        <taxon>Eukaryota</taxon>
        <taxon>Fungi</taxon>
        <taxon>Dikarya</taxon>
        <taxon>Ascomycota</taxon>
        <taxon>Pezizomycotina</taxon>
        <taxon>Sordariomycetes</taxon>
        <taxon>Sordariomycetidae</taxon>
        <taxon>Ophiostomatales</taxon>
        <taxon>Ophiostomataceae</taxon>
        <taxon>Leptographium</taxon>
    </lineage>
</organism>
<keyword evidence="2" id="KW-1185">Reference proteome</keyword>
<dbReference type="InParanoid" id="F0XRI5"/>
<dbReference type="GeneID" id="25974418"/>
<dbReference type="Pfam" id="PF11578">
    <property type="entry name" value="DUF3237"/>
    <property type="match status" value="1"/>
</dbReference>
<dbReference type="RefSeq" id="XP_014169250.1">
    <property type="nucleotide sequence ID" value="XM_014313775.1"/>
</dbReference>